<organism evidence="5 6">
    <name type="scientific">Setaria viridis</name>
    <name type="common">Green bristlegrass</name>
    <name type="synonym">Setaria italica subsp. viridis</name>
    <dbReference type="NCBI Taxonomy" id="4556"/>
    <lineage>
        <taxon>Eukaryota</taxon>
        <taxon>Viridiplantae</taxon>
        <taxon>Streptophyta</taxon>
        <taxon>Embryophyta</taxon>
        <taxon>Tracheophyta</taxon>
        <taxon>Spermatophyta</taxon>
        <taxon>Magnoliopsida</taxon>
        <taxon>Liliopsida</taxon>
        <taxon>Poales</taxon>
        <taxon>Poaceae</taxon>
        <taxon>PACMAD clade</taxon>
        <taxon>Panicoideae</taxon>
        <taxon>Panicodae</taxon>
        <taxon>Paniceae</taxon>
        <taxon>Cenchrinae</taxon>
        <taxon>Setaria</taxon>
    </lineage>
</organism>
<dbReference type="Pfam" id="PF12854">
    <property type="entry name" value="PPR_1"/>
    <property type="match status" value="1"/>
</dbReference>
<evidence type="ECO:0000256" key="2">
    <source>
        <dbReference type="ARBA" id="ARBA00022737"/>
    </source>
</evidence>
<evidence type="ECO:0000313" key="6">
    <source>
        <dbReference type="Proteomes" id="UP000298652"/>
    </source>
</evidence>
<feature type="repeat" description="PPR" evidence="4">
    <location>
        <begin position="181"/>
        <end position="215"/>
    </location>
</feature>
<dbReference type="InterPro" id="IPR011990">
    <property type="entry name" value="TPR-like_helical_dom_sf"/>
</dbReference>
<feature type="repeat" description="PPR" evidence="4">
    <location>
        <begin position="388"/>
        <end position="422"/>
    </location>
</feature>
<dbReference type="InterPro" id="IPR050872">
    <property type="entry name" value="PPR_P_subfamily"/>
</dbReference>
<evidence type="ECO:0000256" key="4">
    <source>
        <dbReference type="PROSITE-ProRule" id="PRU00708"/>
    </source>
</evidence>
<dbReference type="PANTHER" id="PTHR46128">
    <property type="entry name" value="MITOCHONDRIAL GROUP I INTRON SPLICING FACTOR CCM1"/>
    <property type="match status" value="1"/>
</dbReference>
<dbReference type="EMBL" id="CM016560">
    <property type="protein sequence ID" value="TKV97428.1"/>
    <property type="molecule type" value="Genomic_DNA"/>
</dbReference>
<dbReference type="InterPro" id="IPR002885">
    <property type="entry name" value="PPR_rpt"/>
</dbReference>
<dbReference type="Pfam" id="PF01535">
    <property type="entry name" value="PPR"/>
    <property type="match status" value="1"/>
</dbReference>
<feature type="repeat" description="PPR" evidence="4">
    <location>
        <begin position="251"/>
        <end position="285"/>
    </location>
</feature>
<feature type="repeat" description="PPR" evidence="4">
    <location>
        <begin position="216"/>
        <end position="250"/>
    </location>
</feature>
<name>A0A4U6TA87_SETVI</name>
<proteinExistence type="inferred from homology"/>
<comment type="similarity">
    <text evidence="1">Belongs to the PPR family. P subfamily.</text>
</comment>
<dbReference type="PROSITE" id="PS51375">
    <property type="entry name" value="PPR"/>
    <property type="match status" value="7"/>
</dbReference>
<accession>A0A4U6TA87</accession>
<keyword evidence="6" id="KW-1185">Reference proteome</keyword>
<keyword evidence="3" id="KW-0809">Transit peptide</keyword>
<feature type="repeat" description="PPR" evidence="4">
    <location>
        <begin position="45"/>
        <end position="79"/>
    </location>
</feature>
<dbReference type="Proteomes" id="UP000298652">
    <property type="component" value="Chromosome 9"/>
</dbReference>
<dbReference type="Gene3D" id="1.25.40.10">
    <property type="entry name" value="Tetratricopeptide repeat domain"/>
    <property type="match status" value="5"/>
</dbReference>
<dbReference type="Pfam" id="PF13041">
    <property type="entry name" value="PPR_2"/>
    <property type="match status" value="4"/>
</dbReference>
<dbReference type="Gramene" id="TKV97428">
    <property type="protein sequence ID" value="TKV97428"/>
    <property type="gene ID" value="SEVIR_9G493600v2"/>
</dbReference>
<feature type="repeat" description="PPR" evidence="4">
    <location>
        <begin position="146"/>
        <end position="180"/>
    </location>
</feature>
<dbReference type="OMA" id="YSEELNW"/>
<evidence type="ECO:0000256" key="1">
    <source>
        <dbReference type="ARBA" id="ARBA00007626"/>
    </source>
</evidence>
<protein>
    <recommendedName>
        <fullName evidence="7">Pentacotripeptide-repeat region of PRORP domain-containing protein</fullName>
    </recommendedName>
</protein>
<evidence type="ECO:0008006" key="7">
    <source>
        <dbReference type="Google" id="ProtNLM"/>
    </source>
</evidence>
<dbReference type="NCBIfam" id="TIGR00756">
    <property type="entry name" value="PPR"/>
    <property type="match status" value="7"/>
</dbReference>
<reference evidence="5" key="1">
    <citation type="submission" date="2019-03" db="EMBL/GenBank/DDBJ databases">
        <title>WGS assembly of Setaria viridis.</title>
        <authorList>
            <person name="Huang P."/>
            <person name="Jenkins J."/>
            <person name="Grimwood J."/>
            <person name="Barry K."/>
            <person name="Healey A."/>
            <person name="Mamidi S."/>
            <person name="Sreedasyam A."/>
            <person name="Shu S."/>
            <person name="Feldman M."/>
            <person name="Wu J."/>
            <person name="Yu Y."/>
            <person name="Chen C."/>
            <person name="Johnson J."/>
            <person name="Rokhsar D."/>
            <person name="Baxter I."/>
            <person name="Schmutz J."/>
            <person name="Brutnell T."/>
            <person name="Kellogg E."/>
        </authorList>
    </citation>
    <scope>NUCLEOTIDE SEQUENCE [LARGE SCALE GENOMIC DNA]</scope>
</reference>
<gene>
    <name evidence="5" type="ORF">SEVIR_9G493600v2</name>
</gene>
<dbReference type="PANTHER" id="PTHR46128:SF40">
    <property type="entry name" value="PENTACOTRIPEPTIDE-REPEAT REGION OF PRORP DOMAIN-CONTAINING PROTEIN"/>
    <property type="match status" value="1"/>
</dbReference>
<feature type="repeat" description="PPR" evidence="4">
    <location>
        <begin position="321"/>
        <end position="355"/>
    </location>
</feature>
<keyword evidence="2" id="KW-0677">Repeat</keyword>
<evidence type="ECO:0000256" key="3">
    <source>
        <dbReference type="ARBA" id="ARBA00022946"/>
    </source>
</evidence>
<dbReference type="AlphaFoldDB" id="A0A4U6TA87"/>
<sequence>MPFRPTLPRRCPHDRKLTSFLSAVASLANAPSRSPPAGAVPAAATPSAYNALMSAYSRAGRPDEVLRLFRSLPFPPTAPLFTTLISSLADSGHYRAARAAFSSLLVSGHPPTVSTFTAMLKAHGPVSANGVYHIFGAMIAVGCAPDAAAYNCLISILCDNQRVEEALGILEFMADNEIRPTIRSYTAVLRGYCEQGMVLEAERFVDTMIQVGCPPDVISYSVLIEGLCRVGEFSKVERILGESEEKGWTPNAVTYNIYMSALCRMGFSDEAFRQVDIMCSRGVFMTIETVNILFDCLCRDTRFSEAVCLLECSGKLGWEVDVFCYNTLMSRLCEVGDFARVLKLLVDLIKKGIGPDMFSFTIAIRSLCGAGKFQVAKYLLDNERMAYDVVAFNTLIHGLCVVGNLHEVIQIYMDMISRNVAPNNFTIAMVIDSLCKQEKFLTAINFLVEPSVKYLVPDHESLGKCLVPDYESSGKHLVLDLESFGKRLVPDHFVRMTNWLVKAKGLGYVLILLRKIRSKGLALDVCVFNSLVRIFCWEGYCKHENFYEVSLILDSMLDCLSSQQTT</sequence>
<evidence type="ECO:0000313" key="5">
    <source>
        <dbReference type="EMBL" id="TKV97428.1"/>
    </source>
</evidence>